<dbReference type="SUPFAM" id="SSF53335">
    <property type="entry name" value="S-adenosyl-L-methionine-dependent methyltransferases"/>
    <property type="match status" value="1"/>
</dbReference>
<protein>
    <submittedName>
        <fullName evidence="3">Polysaccharide biosynthesis protein</fullName>
    </submittedName>
</protein>
<dbReference type="InterPro" id="IPR003869">
    <property type="entry name" value="Polysac_CapD-like"/>
</dbReference>
<dbReference type="RefSeq" id="WP_131414566.1">
    <property type="nucleotide sequence ID" value="NZ_SJXE01000001.1"/>
</dbReference>
<comment type="similarity">
    <text evidence="1">Belongs to the polysaccharide synthase family.</text>
</comment>
<sequence length="460" mass="51440">MKNVVVFGASSGGKLVGDALTRQPKKYNLVCFVDNDPELKGKKIFHKPVLGDLGVLPSVLAENNIHEVIVAISNVDDELILEISNLCQEKNVDIRVIPKALDIFLEDPILNQLKNVDVSDLLGRKEIVLDSEFLLEQIVSKSLIVTGAAGSIGSELVRQVARFNPSKIIAIDLNENELYLLELFIKRHYSEIDFHSVIGSVQDESFIRHVFKDNPADIVFHCAAHKHVPLMERYPQQAVKNNVYGTYVVARATQEFSVKRFVLISTDKAVNPTNCMGASKRLAELISLSMNSLNTKFMAVRFGNVLGSAGSVIPIFRQLLREGKNLTVTDERMTRYFMTIPEAARLVIEAGYRGEGGELFVLDMGEPVKITDLAKNMIKLSGAAANIEYVGLRPGEKLYEELFYDHSLVDRTKNEKIMISRSESEEKLEFANVIDSLVEVLEGRICPRQFLRDYVPSAEI</sequence>
<dbReference type="InterPro" id="IPR051203">
    <property type="entry name" value="Polysaccharide_Synthase-Rel"/>
</dbReference>
<dbReference type="PANTHER" id="PTHR43318:SF1">
    <property type="entry name" value="POLYSACCHARIDE BIOSYNTHESIS PROTEIN EPSC-RELATED"/>
    <property type="match status" value="1"/>
</dbReference>
<dbReference type="EMBL" id="SJXE01000001">
    <property type="protein sequence ID" value="TCI05418.1"/>
    <property type="molecule type" value="Genomic_DNA"/>
</dbReference>
<dbReference type="CDD" id="cd05237">
    <property type="entry name" value="UDP_invert_4-6DH_SDR_e"/>
    <property type="match status" value="1"/>
</dbReference>
<dbReference type="Pfam" id="PF13727">
    <property type="entry name" value="CoA_binding_3"/>
    <property type="match status" value="1"/>
</dbReference>
<proteinExistence type="inferred from homology"/>
<name>A0ABY2AQE2_9GAMM</name>
<dbReference type="Gene3D" id="3.40.50.720">
    <property type="entry name" value="NAD(P)-binding Rossmann-like Domain"/>
    <property type="match status" value="2"/>
</dbReference>
<accession>A0ABY2AQE2</accession>
<evidence type="ECO:0000313" key="4">
    <source>
        <dbReference type="Proteomes" id="UP000292554"/>
    </source>
</evidence>
<comment type="caution">
    <text evidence="3">The sequence shown here is derived from an EMBL/GenBank/DDBJ whole genome shotgun (WGS) entry which is preliminary data.</text>
</comment>
<dbReference type="PANTHER" id="PTHR43318">
    <property type="entry name" value="UDP-N-ACETYLGLUCOSAMINE 4,6-DEHYDRATASE"/>
    <property type="match status" value="1"/>
</dbReference>
<dbReference type="SUPFAM" id="SSF51735">
    <property type="entry name" value="NAD(P)-binding Rossmann-fold domains"/>
    <property type="match status" value="1"/>
</dbReference>
<evidence type="ECO:0000313" key="3">
    <source>
        <dbReference type="EMBL" id="TCI05418.1"/>
    </source>
</evidence>
<dbReference type="InterPro" id="IPR029063">
    <property type="entry name" value="SAM-dependent_MTases_sf"/>
</dbReference>
<dbReference type="Proteomes" id="UP000292554">
    <property type="component" value="Unassembled WGS sequence"/>
</dbReference>
<evidence type="ECO:0000256" key="1">
    <source>
        <dbReference type="ARBA" id="ARBA00007430"/>
    </source>
</evidence>
<dbReference type="Pfam" id="PF02719">
    <property type="entry name" value="Polysacc_synt_2"/>
    <property type="match status" value="1"/>
</dbReference>
<feature type="domain" description="Polysaccharide biosynthesis protein CapD-like" evidence="2">
    <location>
        <begin position="144"/>
        <end position="420"/>
    </location>
</feature>
<keyword evidence="4" id="KW-1185">Reference proteome</keyword>
<evidence type="ECO:0000259" key="2">
    <source>
        <dbReference type="Pfam" id="PF02719"/>
    </source>
</evidence>
<organism evidence="3 4">
    <name type="scientific">Corallincola luteus</name>
    <dbReference type="NCBI Taxonomy" id="1775177"/>
    <lineage>
        <taxon>Bacteria</taxon>
        <taxon>Pseudomonadati</taxon>
        <taxon>Pseudomonadota</taxon>
        <taxon>Gammaproteobacteria</taxon>
        <taxon>Alteromonadales</taxon>
        <taxon>Psychromonadaceae</taxon>
        <taxon>Corallincola</taxon>
    </lineage>
</organism>
<gene>
    <name evidence="3" type="ORF">EZV61_05565</name>
</gene>
<dbReference type="InterPro" id="IPR036291">
    <property type="entry name" value="NAD(P)-bd_dom_sf"/>
</dbReference>
<reference evidence="3 4" key="1">
    <citation type="submission" date="2019-02" db="EMBL/GenBank/DDBJ databases">
        <title>Corallincola luteus sp. nov., a marine bacterium isolated from surface sediment of Bohai Sea in China.</title>
        <authorList>
            <person name="Ren Q."/>
        </authorList>
    </citation>
    <scope>NUCLEOTIDE SEQUENCE [LARGE SCALE GENOMIC DNA]</scope>
    <source>
        <strain evidence="3 4">DASS28</strain>
    </source>
</reference>